<dbReference type="EMBL" id="SCWB01000001">
    <property type="protein sequence ID" value="TDM13309.1"/>
    <property type="molecule type" value="Genomic_DNA"/>
</dbReference>
<evidence type="ECO:0000313" key="6">
    <source>
        <dbReference type="Proteomes" id="UP000294802"/>
    </source>
</evidence>
<keyword evidence="2 5" id="KW-0808">Transferase</keyword>
<dbReference type="InterPro" id="IPR002505">
    <property type="entry name" value="PTA_PTB"/>
</dbReference>
<keyword evidence="6" id="KW-1185">Reference proteome</keyword>
<gene>
    <name evidence="5" type="ORF">ERX29_00785</name>
</gene>
<dbReference type="Proteomes" id="UP000294802">
    <property type="component" value="Unassembled WGS sequence"/>
</dbReference>
<evidence type="ECO:0000256" key="1">
    <source>
        <dbReference type="ARBA" id="ARBA00005656"/>
    </source>
</evidence>
<evidence type="ECO:0000259" key="4">
    <source>
        <dbReference type="Pfam" id="PF01515"/>
    </source>
</evidence>
<evidence type="ECO:0000313" key="5">
    <source>
        <dbReference type="EMBL" id="TDM13309.1"/>
    </source>
</evidence>
<dbReference type="Gene3D" id="3.40.718.10">
    <property type="entry name" value="Isopropylmalate Dehydrogenase"/>
    <property type="match status" value="1"/>
</dbReference>
<comment type="similarity">
    <text evidence="1">Belongs to the phosphate acetyltransferase and butyryltransferase family.</text>
</comment>
<dbReference type="GO" id="GO:0016746">
    <property type="term" value="F:acyltransferase activity"/>
    <property type="evidence" value="ECO:0007669"/>
    <property type="project" value="UniProtKB-KW"/>
</dbReference>
<evidence type="ECO:0000256" key="3">
    <source>
        <dbReference type="ARBA" id="ARBA00023315"/>
    </source>
</evidence>
<feature type="domain" description="Phosphate acetyl/butaryl transferase" evidence="4">
    <location>
        <begin position="55"/>
        <end position="292"/>
    </location>
</feature>
<protein>
    <submittedName>
        <fullName evidence="5">Bifunctional enoyl-CoA hydratase/phosphate acetyltransferase</fullName>
    </submittedName>
</protein>
<dbReference type="GO" id="GO:0006085">
    <property type="term" value="P:acetyl-CoA biosynthetic process"/>
    <property type="evidence" value="ECO:0007669"/>
    <property type="project" value="UniProtKB-UniPathway"/>
</dbReference>
<dbReference type="PANTHER" id="PTHR43356">
    <property type="entry name" value="PHOSPHATE ACETYLTRANSFERASE"/>
    <property type="match status" value="1"/>
</dbReference>
<proteinExistence type="inferred from homology"/>
<dbReference type="Pfam" id="PF01515">
    <property type="entry name" value="PTA_PTB"/>
    <property type="match status" value="1"/>
</dbReference>
<accession>A0A4R6BXQ1</accession>
<keyword evidence="3" id="KW-0012">Acyltransferase</keyword>
<dbReference type="InterPro" id="IPR050500">
    <property type="entry name" value="Phos_Acetyltrans/Butyryltrans"/>
</dbReference>
<dbReference type="UniPathway" id="UPA00340">
    <property type="reaction ID" value="UER00459"/>
</dbReference>
<reference evidence="5 6" key="1">
    <citation type="submission" date="2019-01" db="EMBL/GenBank/DDBJ databases">
        <title>Draft genome sequences of the type strains of six Macrococcus species.</title>
        <authorList>
            <person name="Mazhar S."/>
            <person name="Altermann E."/>
            <person name="Hill C."/>
            <person name="Mcauliffe O."/>
        </authorList>
    </citation>
    <scope>NUCLEOTIDE SEQUENCE [LARGE SCALE GENOMIC DNA]</scope>
    <source>
        <strain evidence="5 6">CCM4815</strain>
    </source>
</reference>
<dbReference type="RefSeq" id="WP_133442914.1">
    <property type="nucleotide sequence ID" value="NZ_SCWB01000001.1"/>
</dbReference>
<dbReference type="OrthoDB" id="9774179at2"/>
<sequence>MQFHDILTTGKSVQKVISVCQAADSDVIKAVCKALVETKAAFRLYGDETVIRALLEQEQQDITDRLDIRHTLSEQQSVERSVRSVARGEAQVLMKGLVATPVILKEVLKKDYQLATGRKLSHLAFFNVPTYHKMLMVTDAGMNISPTLDEKVDIINNALIIAAKLGYQEPKVALISAIELINPKMQSTIDAALITQMGHRKQIKGGIIDGPFALDNAINKDAALHKGIESTVAGDADILIMPQIEAGNVLYKSLTYLAGAEVASMVVGAKVPIILSSRADKFSDKYNSIVLALSTL</sequence>
<dbReference type="PIRSF" id="PIRSF000428">
    <property type="entry name" value="P_Ac_trans"/>
    <property type="match status" value="1"/>
</dbReference>
<dbReference type="InterPro" id="IPR012147">
    <property type="entry name" value="P_Ac_Bu_trans"/>
</dbReference>
<name>A0A4R6BXQ1_9STAP</name>
<evidence type="ECO:0000256" key="2">
    <source>
        <dbReference type="ARBA" id="ARBA00022679"/>
    </source>
</evidence>
<dbReference type="PANTHER" id="PTHR43356:SF2">
    <property type="entry name" value="PHOSPHATE ACETYLTRANSFERASE"/>
    <property type="match status" value="1"/>
</dbReference>
<dbReference type="SUPFAM" id="SSF53659">
    <property type="entry name" value="Isocitrate/Isopropylmalate dehydrogenase-like"/>
    <property type="match status" value="1"/>
</dbReference>
<dbReference type="AlphaFoldDB" id="A0A4R6BXQ1"/>
<organism evidence="5 6">
    <name type="scientific">Macrococcus lamae</name>
    <dbReference type="NCBI Taxonomy" id="198484"/>
    <lineage>
        <taxon>Bacteria</taxon>
        <taxon>Bacillati</taxon>
        <taxon>Bacillota</taxon>
        <taxon>Bacilli</taxon>
        <taxon>Bacillales</taxon>
        <taxon>Staphylococcaceae</taxon>
        <taxon>Macrococcus</taxon>
    </lineage>
</organism>
<comment type="caution">
    <text evidence="5">The sequence shown here is derived from an EMBL/GenBank/DDBJ whole genome shotgun (WGS) entry which is preliminary data.</text>
</comment>
<dbReference type="NCBIfam" id="NF006045">
    <property type="entry name" value="PRK08190.1"/>
    <property type="match status" value="1"/>
</dbReference>